<gene>
    <name evidence="1" type="ORF">Focb16_v013108</name>
</gene>
<proteinExistence type="predicted"/>
<dbReference type="AlphaFoldDB" id="A0A559KRC0"/>
<sequence>MKPHEIFTTKDYDIVVAVTFDAINKGLRKLAEADEKFHTMIIEMAFDEEGDRIGKLYDDWEKVPKNPSNNIPVNTTIRGTYIPTFTVTESGWAVQLGVEFTSGSAWFRDIFSGNIRPAQDITGWKWSIPIRVGFAEIRNESEAGLVPDVVRNQLEHFTSQGFLISRIFCDLQNIDLLSTAVAPVATTDPKVQVKDVYKTMFSTLLTDWLQDVKKNSARNPYILGYVPSYPSSGDPDVGVPDSLKPIGNTFNVFFDPASQPRSTLNFILNTKSSALKPGSQPPTDIFDSSWLSPTDICDGKMSFSFRSLVETLVLRTFYDTYVTSIHQQISGGGIGLGVFSLYNKAKNSTGKGYHFDIYDMQSDPLNKCKTYFDVSFSTTSQGISIDITGFISWYKEKKKHVTVFGKSETARAWAGGEMTWKASIPINLHENDSGSPTLEVLNTSLDPTAIRTWHDANGVAKSLDKISDLLGNIVEVGGLLTLFNQSDWLLLGVFGLNFLKFPNLPTVTGIPLNLALQSWSKSLTTTIILPAGQVYSFKQMTVDPLLGVVSMLVDYK</sequence>
<dbReference type="EMBL" id="SRMI01000011">
    <property type="protein sequence ID" value="TVY62193.1"/>
    <property type="molecule type" value="Genomic_DNA"/>
</dbReference>
<reference evidence="1 2" key="1">
    <citation type="journal article" date="2019" name="Microbiol. Resour. Announc.">
        <title>High-quality draft genome sequence of Fusarium oxysporum f. sp. cubense strain 160527, a causal agent of Panama disease.</title>
        <authorList>
            <person name="Asai S."/>
            <person name="Ayukawa Y."/>
            <person name="Gan P."/>
            <person name="Masuda S."/>
            <person name="Komatsu K."/>
            <person name="Shirasu K."/>
            <person name="Arie T."/>
        </authorList>
    </citation>
    <scope>NUCLEOTIDE SEQUENCE [LARGE SCALE GENOMIC DNA]</scope>
    <source>
        <strain evidence="1 2">160527</strain>
    </source>
</reference>
<protein>
    <submittedName>
        <fullName evidence="1">Uncharacterized protein</fullName>
    </submittedName>
</protein>
<evidence type="ECO:0000313" key="2">
    <source>
        <dbReference type="Proteomes" id="UP000320707"/>
    </source>
</evidence>
<evidence type="ECO:0000313" key="1">
    <source>
        <dbReference type="EMBL" id="TVY62193.1"/>
    </source>
</evidence>
<dbReference type="Proteomes" id="UP000320707">
    <property type="component" value="Unassembled WGS sequence"/>
</dbReference>
<name>A0A559KRC0_FUSOC</name>
<accession>A0A559KRC0</accession>
<organism evidence="1 2">
    <name type="scientific">Fusarium oxysporum f. sp. cubense</name>
    <dbReference type="NCBI Taxonomy" id="61366"/>
    <lineage>
        <taxon>Eukaryota</taxon>
        <taxon>Fungi</taxon>
        <taxon>Dikarya</taxon>
        <taxon>Ascomycota</taxon>
        <taxon>Pezizomycotina</taxon>
        <taxon>Sordariomycetes</taxon>
        <taxon>Hypocreomycetidae</taxon>
        <taxon>Hypocreales</taxon>
        <taxon>Nectriaceae</taxon>
        <taxon>Fusarium</taxon>
        <taxon>Fusarium oxysporum species complex</taxon>
    </lineage>
</organism>
<comment type="caution">
    <text evidence="1">The sequence shown here is derived from an EMBL/GenBank/DDBJ whole genome shotgun (WGS) entry which is preliminary data.</text>
</comment>